<comment type="subunit">
    <text evidence="10">Probably a homodimer.</text>
</comment>
<dbReference type="InterPro" id="IPR003390">
    <property type="entry name" value="DNA_integrity_scan_DisA_N"/>
</dbReference>
<comment type="catalytic activity">
    <reaction evidence="1 10">
        <text>2 ATP = 3',3'-c-di-AMP + 2 diphosphate</text>
        <dbReference type="Rhea" id="RHEA:35655"/>
        <dbReference type="ChEBI" id="CHEBI:30616"/>
        <dbReference type="ChEBI" id="CHEBI:33019"/>
        <dbReference type="ChEBI" id="CHEBI:71500"/>
        <dbReference type="EC" id="2.7.7.85"/>
    </reaction>
</comment>
<evidence type="ECO:0000256" key="3">
    <source>
        <dbReference type="ARBA" id="ARBA00022679"/>
    </source>
</evidence>
<evidence type="ECO:0000313" key="13">
    <source>
        <dbReference type="Proteomes" id="UP001302274"/>
    </source>
</evidence>
<keyword evidence="3 10" id="KW-0808">Transferase</keyword>
<evidence type="ECO:0000256" key="9">
    <source>
        <dbReference type="ARBA" id="ARBA00023136"/>
    </source>
</evidence>
<evidence type="ECO:0000313" key="12">
    <source>
        <dbReference type="EMBL" id="MEA9356478.1"/>
    </source>
</evidence>
<dbReference type="PROSITE" id="PS51794">
    <property type="entry name" value="DAC"/>
    <property type="match status" value="1"/>
</dbReference>
<feature type="transmembrane region" description="Helical" evidence="10">
    <location>
        <begin position="38"/>
        <end position="56"/>
    </location>
</feature>
<dbReference type="EMBL" id="JAYGJQ010000001">
    <property type="protein sequence ID" value="MEA9356478.1"/>
    <property type="molecule type" value="Genomic_DNA"/>
</dbReference>
<keyword evidence="5 10" id="KW-0548">Nucleotidyltransferase</keyword>
<dbReference type="Proteomes" id="UP001302274">
    <property type="component" value="Unassembled WGS sequence"/>
</dbReference>
<dbReference type="InterPro" id="IPR050338">
    <property type="entry name" value="DisA"/>
</dbReference>
<dbReference type="Pfam" id="PF19293">
    <property type="entry name" value="CdaA_N"/>
    <property type="match status" value="1"/>
</dbReference>
<gene>
    <name evidence="12" type="primary">cdaA</name>
    <name evidence="10" type="synonym">dacA</name>
    <name evidence="12" type="ORF">SHI21_09700</name>
</gene>
<comment type="caution">
    <text evidence="12">The sequence shown here is derived from an EMBL/GenBank/DDBJ whole genome shotgun (WGS) entry which is preliminary data.</text>
</comment>
<dbReference type="InterPro" id="IPR034701">
    <property type="entry name" value="CdaA"/>
</dbReference>
<dbReference type="InterPro" id="IPR036888">
    <property type="entry name" value="DNA_integrity_DisA_N_sf"/>
</dbReference>
<dbReference type="PANTHER" id="PTHR34185:SF1">
    <property type="entry name" value="DIADENYLATE CYCLASE"/>
    <property type="match status" value="1"/>
</dbReference>
<evidence type="ECO:0000256" key="5">
    <source>
        <dbReference type="ARBA" id="ARBA00022695"/>
    </source>
</evidence>
<feature type="domain" description="DAC" evidence="11">
    <location>
        <begin position="83"/>
        <end position="241"/>
    </location>
</feature>
<evidence type="ECO:0000259" key="11">
    <source>
        <dbReference type="PROSITE" id="PS51794"/>
    </source>
</evidence>
<dbReference type="HAMAP" id="MF_01499">
    <property type="entry name" value="DacA"/>
    <property type="match status" value="1"/>
</dbReference>
<keyword evidence="6 10" id="KW-0547">Nucleotide-binding</keyword>
<protein>
    <recommendedName>
        <fullName evidence="10">Diadenylate cyclase</fullName>
        <shortName evidence="10">DAC</shortName>
        <ecNumber evidence="10">2.7.7.85</ecNumber>
    </recommendedName>
    <alternativeName>
        <fullName evidence="10">Cyclic-di-AMP synthase</fullName>
        <shortName evidence="10">c-di-AMP synthase</shortName>
    </alternativeName>
</protein>
<dbReference type="Pfam" id="PF02457">
    <property type="entry name" value="DAC"/>
    <property type="match status" value="1"/>
</dbReference>
<comment type="similarity">
    <text evidence="10">Belongs to the adenylate cyclase family. DacA/CdaA subfamily.</text>
</comment>
<proteinExistence type="inferred from homology"/>
<comment type="caution">
    <text evidence="10">Lacks conserved residue(s) required for the propagation of feature annotation.</text>
</comment>
<sequence length="271" mass="30562">MSFLSPFFNHLNIKDFIDILIVAILIYQLLLIVRGTKAAQMIVGLGFLFGLFWLGITFKLYSLNWVLAHFFDSFFIIVVVLFQDQFRSALASVGTRRNILTVFSKDVHDFEIDEIVEACGALSREKIGALIVIERTHGLLNYINTGTRLDSRIHSDIIYSIFESSSSLHDGAIILQNSKLTAAGCFLPLSKNFDIERHLGTRHRAALGLTEVTDALVITCSEESGKINLCVEGVFYLCKTEKELGQYLRHIWSNESLDSALRPIKTKDIVR</sequence>
<evidence type="ECO:0000256" key="4">
    <source>
        <dbReference type="ARBA" id="ARBA00022692"/>
    </source>
</evidence>
<feature type="transmembrane region" description="Helical" evidence="10">
    <location>
        <begin position="62"/>
        <end position="82"/>
    </location>
</feature>
<organism evidence="12 13">
    <name type="scientific">Bacteriovorax antarcticus</name>
    <dbReference type="NCBI Taxonomy" id="3088717"/>
    <lineage>
        <taxon>Bacteria</taxon>
        <taxon>Pseudomonadati</taxon>
        <taxon>Bdellovibrionota</taxon>
        <taxon>Bacteriovoracia</taxon>
        <taxon>Bacteriovoracales</taxon>
        <taxon>Bacteriovoracaceae</taxon>
        <taxon>Bacteriovorax</taxon>
    </lineage>
</organism>
<dbReference type="PIRSF" id="PIRSF004793">
    <property type="entry name" value="UCP004793"/>
    <property type="match status" value="1"/>
</dbReference>
<dbReference type="RefSeq" id="WP_323576179.1">
    <property type="nucleotide sequence ID" value="NZ_JAYGJQ010000001.1"/>
</dbReference>
<accession>A0ABU5VTV0</accession>
<evidence type="ECO:0000256" key="8">
    <source>
        <dbReference type="ARBA" id="ARBA00022989"/>
    </source>
</evidence>
<dbReference type="EC" id="2.7.7.85" evidence="10"/>
<evidence type="ECO:0000256" key="2">
    <source>
        <dbReference type="ARBA" id="ARBA00022475"/>
    </source>
</evidence>
<dbReference type="Gene3D" id="3.40.1700.10">
    <property type="entry name" value="DNA integrity scanning protein, DisA, N-terminal domain"/>
    <property type="match status" value="1"/>
</dbReference>
<dbReference type="PANTHER" id="PTHR34185">
    <property type="entry name" value="DIADENYLATE CYCLASE"/>
    <property type="match status" value="1"/>
</dbReference>
<keyword evidence="4 10" id="KW-0812">Transmembrane</keyword>
<dbReference type="InterPro" id="IPR045585">
    <property type="entry name" value="CdaA_N"/>
</dbReference>
<evidence type="ECO:0000256" key="7">
    <source>
        <dbReference type="ARBA" id="ARBA00022840"/>
    </source>
</evidence>
<keyword evidence="2 10" id="KW-1003">Cell membrane</keyword>
<keyword evidence="9 10" id="KW-0472">Membrane</keyword>
<dbReference type="NCBIfam" id="TIGR00159">
    <property type="entry name" value="diadenylate cyclase CdaA"/>
    <property type="match status" value="1"/>
</dbReference>
<keyword evidence="8 10" id="KW-1133">Transmembrane helix</keyword>
<dbReference type="GO" id="GO:0106408">
    <property type="term" value="F:diadenylate cyclase activity"/>
    <property type="evidence" value="ECO:0007669"/>
    <property type="project" value="UniProtKB-EC"/>
</dbReference>
<keyword evidence="13" id="KW-1185">Reference proteome</keyword>
<name>A0ABU5VTV0_9BACT</name>
<evidence type="ECO:0000256" key="6">
    <source>
        <dbReference type="ARBA" id="ARBA00022741"/>
    </source>
</evidence>
<dbReference type="InterPro" id="IPR014046">
    <property type="entry name" value="C-di-AMP_synthase"/>
</dbReference>
<dbReference type="SUPFAM" id="SSF143597">
    <property type="entry name" value="YojJ-like"/>
    <property type="match status" value="1"/>
</dbReference>
<evidence type="ECO:0000256" key="10">
    <source>
        <dbReference type="HAMAP-Rule" id="MF_01499"/>
    </source>
</evidence>
<keyword evidence="7 10" id="KW-0067">ATP-binding</keyword>
<feature type="transmembrane region" description="Helical" evidence="10">
    <location>
        <begin position="16"/>
        <end position="33"/>
    </location>
</feature>
<reference evidence="12 13" key="1">
    <citation type="submission" date="2023-11" db="EMBL/GenBank/DDBJ databases">
        <title>A Novel Polar Bacteriovorax (B. antarcticus) Isolated from the Biocrust in Antarctica.</title>
        <authorList>
            <person name="Mun W."/>
            <person name="Choi S.Y."/>
            <person name="Mitchell R.J."/>
        </authorList>
    </citation>
    <scope>NUCLEOTIDE SEQUENCE [LARGE SCALE GENOMIC DNA]</scope>
    <source>
        <strain evidence="12 13">PP10</strain>
    </source>
</reference>
<evidence type="ECO:0000256" key="1">
    <source>
        <dbReference type="ARBA" id="ARBA00000877"/>
    </source>
</evidence>
<comment type="function">
    <text evidence="10">Catalyzes the condensation of 2 ATP molecules into cyclic di-AMP (c-di-AMP), a second messenger used to regulate differing processes in different bacteria.</text>
</comment>